<keyword evidence="3" id="KW-1185">Reference proteome</keyword>
<gene>
    <name evidence="2" type="ORF">OKA05_06345</name>
</gene>
<protein>
    <submittedName>
        <fullName evidence="2">Uncharacterized protein</fullName>
    </submittedName>
</protein>
<dbReference type="EMBL" id="JAPDDT010000002">
    <property type="protein sequence ID" value="MCW1922164.1"/>
    <property type="molecule type" value="Genomic_DNA"/>
</dbReference>
<accession>A0ABT3GGL8</accession>
<keyword evidence="1" id="KW-0472">Membrane</keyword>
<proteinExistence type="predicted"/>
<evidence type="ECO:0000256" key="1">
    <source>
        <dbReference type="SAM" id="Phobius"/>
    </source>
</evidence>
<comment type="caution">
    <text evidence="2">The sequence shown here is derived from an EMBL/GenBank/DDBJ whole genome shotgun (WGS) entry which is preliminary data.</text>
</comment>
<feature type="transmembrane region" description="Helical" evidence="1">
    <location>
        <begin position="51"/>
        <end position="76"/>
    </location>
</feature>
<evidence type="ECO:0000313" key="2">
    <source>
        <dbReference type="EMBL" id="MCW1922164.1"/>
    </source>
</evidence>
<dbReference type="Proteomes" id="UP001320876">
    <property type="component" value="Unassembled WGS sequence"/>
</dbReference>
<organism evidence="2 3">
    <name type="scientific">Luteolibacter arcticus</name>
    <dbReference type="NCBI Taxonomy" id="1581411"/>
    <lineage>
        <taxon>Bacteria</taxon>
        <taxon>Pseudomonadati</taxon>
        <taxon>Verrucomicrobiota</taxon>
        <taxon>Verrucomicrobiia</taxon>
        <taxon>Verrucomicrobiales</taxon>
        <taxon>Verrucomicrobiaceae</taxon>
        <taxon>Luteolibacter</taxon>
    </lineage>
</organism>
<name>A0ABT3GGL8_9BACT</name>
<reference evidence="2 3" key="1">
    <citation type="submission" date="2022-10" db="EMBL/GenBank/DDBJ databases">
        <title>Luteolibacter arcticus strain CCTCC AB 2014275, whole genome shotgun sequencing project.</title>
        <authorList>
            <person name="Zhao G."/>
            <person name="Shen L."/>
        </authorList>
    </citation>
    <scope>NUCLEOTIDE SEQUENCE [LARGE SCALE GENOMIC DNA]</scope>
    <source>
        <strain evidence="2 3">CCTCC AB 2014275</strain>
    </source>
</reference>
<keyword evidence="1" id="KW-0812">Transmembrane</keyword>
<keyword evidence="1" id="KW-1133">Transmembrane helix</keyword>
<evidence type="ECO:0000313" key="3">
    <source>
        <dbReference type="Proteomes" id="UP001320876"/>
    </source>
</evidence>
<dbReference type="RefSeq" id="WP_264486274.1">
    <property type="nucleotide sequence ID" value="NZ_JAPDDT010000002.1"/>
</dbReference>
<sequence>MISQKKPREKSLKKRNYVKKDPHILTIEDLPKIVDSIIKINTEAKRESRKFWLGFLCLVATLSLYAFGGAAAYGVVLMTPVVAYLSRN</sequence>